<dbReference type="Gene3D" id="3.40.50.1820">
    <property type="entry name" value="alpha/beta hydrolase"/>
    <property type="match status" value="1"/>
</dbReference>
<protein>
    <recommendedName>
        <fullName evidence="1">BAAT/Acyl-CoA thioester hydrolase C-terminal domain-containing protein</fullName>
    </recommendedName>
</protein>
<evidence type="ECO:0000259" key="1">
    <source>
        <dbReference type="Pfam" id="PF08840"/>
    </source>
</evidence>
<dbReference type="Pfam" id="PF08840">
    <property type="entry name" value="BAAT_C"/>
    <property type="match status" value="1"/>
</dbReference>
<dbReference type="PANTHER" id="PTHR22946">
    <property type="entry name" value="DIENELACTONE HYDROLASE DOMAIN-CONTAINING PROTEIN-RELATED"/>
    <property type="match status" value="1"/>
</dbReference>
<organism evidence="2 3">
    <name type="scientific">Epichloe bromicola</name>
    <dbReference type="NCBI Taxonomy" id="79588"/>
    <lineage>
        <taxon>Eukaryota</taxon>
        <taxon>Fungi</taxon>
        <taxon>Dikarya</taxon>
        <taxon>Ascomycota</taxon>
        <taxon>Pezizomycotina</taxon>
        <taxon>Sordariomycetes</taxon>
        <taxon>Hypocreomycetidae</taxon>
        <taxon>Hypocreales</taxon>
        <taxon>Clavicipitaceae</taxon>
        <taxon>Epichloe</taxon>
    </lineage>
</organism>
<comment type="caution">
    <text evidence="2">The sequence shown here is derived from an EMBL/GenBank/DDBJ whole genome shotgun (WGS) entry which is preliminary data.</text>
</comment>
<evidence type="ECO:0000313" key="2">
    <source>
        <dbReference type="EMBL" id="GAB0138911.1"/>
    </source>
</evidence>
<accession>A0ABQ0CZP8</accession>
<proteinExistence type="predicted"/>
<gene>
    <name evidence="2" type="primary">g7131</name>
    <name evidence="2" type="ORF">EsDP_00007131</name>
</gene>
<dbReference type="SUPFAM" id="SSF53474">
    <property type="entry name" value="alpha/beta-Hydrolases"/>
    <property type="match status" value="1"/>
</dbReference>
<dbReference type="Proteomes" id="UP001562357">
    <property type="component" value="Unassembled WGS sequence"/>
</dbReference>
<evidence type="ECO:0000313" key="3">
    <source>
        <dbReference type="Proteomes" id="UP001562357"/>
    </source>
</evidence>
<dbReference type="InterPro" id="IPR029058">
    <property type="entry name" value="AB_hydrolase_fold"/>
</dbReference>
<dbReference type="InterPro" id="IPR014940">
    <property type="entry name" value="BAAT_C"/>
</dbReference>
<dbReference type="EMBL" id="BAAFGZ010000529">
    <property type="protein sequence ID" value="GAB0138911.1"/>
    <property type="molecule type" value="Genomic_DNA"/>
</dbReference>
<name>A0ABQ0CZP8_9HYPO</name>
<dbReference type="PANTHER" id="PTHR22946:SF12">
    <property type="entry name" value="CONIDIAL PIGMENT BIOSYNTHESIS PROTEIN AYG1 (AFU_ORTHOLOGUE AFUA_2G17550)"/>
    <property type="match status" value="1"/>
</dbReference>
<reference evidence="3" key="1">
    <citation type="submission" date="2024-06" db="EMBL/GenBank/DDBJ databases">
        <title>Draft Genome Sequences of Epichloe bromicola Strains Isolated from Elymus ciliaris.</title>
        <authorList>
            <consortium name="Epichloe bromicola genome sequencing consortium"/>
            <person name="Miura A."/>
            <person name="Imano S."/>
            <person name="Ashida A."/>
            <person name="Sato I."/>
            <person name="Chiba S."/>
            <person name="Tanaka A."/>
            <person name="Camagna M."/>
            <person name="Takemoto D."/>
        </authorList>
    </citation>
    <scope>NUCLEOTIDE SEQUENCE [LARGE SCALE GENOMIC DNA]</scope>
    <source>
        <strain evidence="3">DP</strain>
    </source>
</reference>
<sequence>MEMPGTYAYKQPMSKASSEKVYRDVLDFMSSHEFVDASRLGMVGISFGANCATRMAVADNRLKAVIVNGAPLGRSLKPTGSFGMPELLVQALFGIVGAKSLLELKTSLHELIPSRADIEQIQCPVLAINGENDTLISTQDTIDLAAWAPKSELCLYPNDDHCAMGHLREWLKLNSEWLMKNL</sequence>
<keyword evidence="3" id="KW-1185">Reference proteome</keyword>
<dbReference type="InterPro" id="IPR050261">
    <property type="entry name" value="FrsA_esterase"/>
</dbReference>
<feature type="domain" description="BAAT/Acyl-CoA thioester hydrolase C-terminal" evidence="1">
    <location>
        <begin position="24"/>
        <end position="140"/>
    </location>
</feature>